<comment type="caution">
    <text evidence="1">The sequence shown here is derived from an EMBL/GenBank/DDBJ whole genome shotgun (WGS) entry which is preliminary data.</text>
</comment>
<evidence type="ECO:0000313" key="1">
    <source>
        <dbReference type="EMBL" id="KAJ0206709.1"/>
    </source>
</evidence>
<keyword evidence="2" id="KW-1185">Reference proteome</keyword>
<protein>
    <recommendedName>
        <fullName evidence="3">Ubiquitin-like protease family profile domain-containing protein</fullName>
    </recommendedName>
</protein>
<proteinExistence type="predicted"/>
<dbReference type="AlphaFoldDB" id="A0A9R1XBY5"/>
<organism evidence="1 2">
    <name type="scientific">Lactuca sativa</name>
    <name type="common">Garden lettuce</name>
    <dbReference type="NCBI Taxonomy" id="4236"/>
    <lineage>
        <taxon>Eukaryota</taxon>
        <taxon>Viridiplantae</taxon>
        <taxon>Streptophyta</taxon>
        <taxon>Embryophyta</taxon>
        <taxon>Tracheophyta</taxon>
        <taxon>Spermatophyta</taxon>
        <taxon>Magnoliopsida</taxon>
        <taxon>eudicotyledons</taxon>
        <taxon>Gunneridae</taxon>
        <taxon>Pentapetalae</taxon>
        <taxon>asterids</taxon>
        <taxon>campanulids</taxon>
        <taxon>Asterales</taxon>
        <taxon>Asteraceae</taxon>
        <taxon>Cichorioideae</taxon>
        <taxon>Cichorieae</taxon>
        <taxon>Lactucinae</taxon>
        <taxon>Lactuca</taxon>
    </lineage>
</organism>
<evidence type="ECO:0000313" key="2">
    <source>
        <dbReference type="Proteomes" id="UP000235145"/>
    </source>
</evidence>
<dbReference type="Proteomes" id="UP000235145">
    <property type="component" value="Unassembled WGS sequence"/>
</dbReference>
<accession>A0A9R1XBY5</accession>
<name>A0A9R1XBY5_LACSA</name>
<gene>
    <name evidence="1" type="ORF">LSAT_V11C500245130</name>
</gene>
<dbReference type="EMBL" id="NBSK02000005">
    <property type="protein sequence ID" value="KAJ0206709.1"/>
    <property type="molecule type" value="Genomic_DNA"/>
</dbReference>
<reference evidence="1 2" key="1">
    <citation type="journal article" date="2017" name="Nat. Commun.">
        <title>Genome assembly with in vitro proximity ligation data and whole-genome triplication in lettuce.</title>
        <authorList>
            <person name="Reyes-Chin-Wo S."/>
            <person name="Wang Z."/>
            <person name="Yang X."/>
            <person name="Kozik A."/>
            <person name="Arikit S."/>
            <person name="Song C."/>
            <person name="Xia L."/>
            <person name="Froenicke L."/>
            <person name="Lavelle D.O."/>
            <person name="Truco M.J."/>
            <person name="Xia R."/>
            <person name="Zhu S."/>
            <person name="Xu C."/>
            <person name="Xu H."/>
            <person name="Xu X."/>
            <person name="Cox K."/>
            <person name="Korf I."/>
            <person name="Meyers B.C."/>
            <person name="Michelmore R.W."/>
        </authorList>
    </citation>
    <scope>NUCLEOTIDE SEQUENCE [LARGE SCALE GENOMIC DNA]</scope>
    <source>
        <strain evidence="2">cv. Salinas</strain>
        <tissue evidence="1">Seedlings</tissue>
    </source>
</reference>
<sequence length="208" mass="24354">MDMKPDFEVIENGGDDVDFDGKYGSTFKPLMFLRYLKEIRHVKENEITDKNLKPIRLILPWRTIHNKMDCGVFVMRHMVSYFGETDSKWRYRLPKEGPSQENVLKKLRMQYATTILISEIKSNCDILLKVAYKYQKLDAKTHVPIEPRTPLRAYFGHMKSLKACMHVKLATLREKHALEVQIHDWNQLHGSDRSCMEKGLKELGESPS</sequence>
<evidence type="ECO:0008006" key="3">
    <source>
        <dbReference type="Google" id="ProtNLM"/>
    </source>
</evidence>